<dbReference type="Gene3D" id="3.30.2000.30">
    <property type="match status" value="1"/>
</dbReference>
<dbReference type="EMBL" id="CP117255">
    <property type="protein sequence ID" value="WFR96234.1"/>
    <property type="molecule type" value="Genomic_DNA"/>
</dbReference>
<dbReference type="AlphaFoldDB" id="A0AAF1KW98"/>
<dbReference type="InterPro" id="IPR053745">
    <property type="entry name" value="Viral_Tail_Comp_sf"/>
</dbReference>
<organism evidence="1 2">
    <name type="scientific">Rhizobium tumorigenes</name>
    <dbReference type="NCBI Taxonomy" id="2041385"/>
    <lineage>
        <taxon>Bacteria</taxon>
        <taxon>Pseudomonadati</taxon>
        <taxon>Pseudomonadota</taxon>
        <taxon>Alphaproteobacteria</taxon>
        <taxon>Hyphomicrobiales</taxon>
        <taxon>Rhizobiaceae</taxon>
        <taxon>Rhizobium/Agrobacterium group</taxon>
        <taxon>Rhizobium</taxon>
    </lineage>
</organism>
<protein>
    <submittedName>
        <fullName evidence="1">DUF3168 domain-containing protein</fullName>
    </submittedName>
</protein>
<reference evidence="1 2" key="1">
    <citation type="journal article" date="2018" name="Sci. Rep.">
        <title>Rhizobium tumorigenes sp. nov., a novel plant tumorigenic bacterium isolated from cane gall tumors on thornless blackberry.</title>
        <authorList>
            <person name="Kuzmanovi N."/>
            <person name="Smalla K."/>
            <person name="Gronow S."/>
            <person name="PuBawska J."/>
        </authorList>
    </citation>
    <scope>NUCLEOTIDE SEQUENCE [LARGE SCALE GENOMIC DNA]</scope>
    <source>
        <strain evidence="1 2">1078</strain>
    </source>
</reference>
<dbReference type="InterPro" id="IPR021508">
    <property type="entry name" value="Gp17-like"/>
</dbReference>
<proteinExistence type="predicted"/>
<evidence type="ECO:0000313" key="2">
    <source>
        <dbReference type="Proteomes" id="UP000249499"/>
    </source>
</evidence>
<dbReference type="Proteomes" id="UP000249499">
    <property type="component" value="Chromosome"/>
</dbReference>
<accession>A0AAF1KW98</accession>
<reference evidence="2" key="2">
    <citation type="journal article" date="2023" name="MicrobiologyOpen">
        <title>Genomics of the tumorigenes clade of the family Rhizobiaceae and description of Rhizobium rhododendri sp. nov.</title>
        <authorList>
            <person name="Kuzmanovic N."/>
            <person name="diCenzo G.C."/>
            <person name="Bunk B."/>
            <person name="Sproeer C."/>
            <person name="Fruehling A."/>
            <person name="Neumann-Schaal M."/>
            <person name="Overmann J."/>
            <person name="Smalla K."/>
        </authorList>
    </citation>
    <scope>NUCLEOTIDE SEQUENCE [LARGE SCALE GENOMIC DNA]</scope>
    <source>
        <strain evidence="2">1078</strain>
    </source>
</reference>
<dbReference type="RefSeq" id="WP_111220334.1">
    <property type="nucleotide sequence ID" value="NZ_CP117255.1"/>
</dbReference>
<evidence type="ECO:0000313" key="1">
    <source>
        <dbReference type="EMBL" id="WFR96234.1"/>
    </source>
</evidence>
<gene>
    <name evidence="1" type="ORF">PR017_03590</name>
</gene>
<name>A0AAF1KW98_9HYPH</name>
<sequence>MRSAANELLQAIHTALAGSVSLTEMIGIDGIRDRLVTGRQLPCIVVSELASNDYSTSTEPGEEHFLTLQVWSDAAGQRQAQQIAAIVGSLLQDASLPLATYALVNFRHLATKARREPKTRLFCAEMRFRAVTE</sequence>
<dbReference type="KEGG" id="rtu:PR017_03590"/>
<dbReference type="Pfam" id="PF11367">
    <property type="entry name" value="Tail_completion_gp17"/>
    <property type="match status" value="1"/>
</dbReference>
<keyword evidence="2" id="KW-1185">Reference proteome</keyword>